<feature type="compositionally biased region" description="Basic and acidic residues" evidence="1">
    <location>
        <begin position="10"/>
        <end position="22"/>
    </location>
</feature>
<evidence type="ECO:0000313" key="3">
    <source>
        <dbReference type="Proteomes" id="UP000571084"/>
    </source>
</evidence>
<name>A0A840RXU0_9BURK</name>
<reference evidence="2 3" key="1">
    <citation type="submission" date="2020-08" db="EMBL/GenBank/DDBJ databases">
        <title>Genomic Encyclopedia of Type Strains, Phase IV (KMG-IV): sequencing the most valuable type-strain genomes for metagenomic binning, comparative biology and taxonomic classification.</title>
        <authorList>
            <person name="Goeker M."/>
        </authorList>
    </citation>
    <scope>NUCLEOTIDE SEQUENCE [LARGE SCALE GENOMIC DNA]</scope>
    <source>
        <strain evidence="2 3">DSM 23240</strain>
    </source>
</reference>
<accession>A0A840RXU0</accession>
<proteinExistence type="predicted"/>
<protein>
    <submittedName>
        <fullName evidence="2">Uncharacterized protein</fullName>
    </submittedName>
</protein>
<keyword evidence="3" id="KW-1185">Reference proteome</keyword>
<feature type="region of interest" description="Disordered" evidence="1">
    <location>
        <begin position="1"/>
        <end position="22"/>
    </location>
</feature>
<evidence type="ECO:0000313" key="2">
    <source>
        <dbReference type="EMBL" id="MBB5201351.1"/>
    </source>
</evidence>
<gene>
    <name evidence="2" type="ORF">HNR39_003204</name>
</gene>
<dbReference type="EMBL" id="JACHHQ010000007">
    <property type="protein sequence ID" value="MBB5201351.1"/>
    <property type="molecule type" value="Genomic_DNA"/>
</dbReference>
<dbReference type="AlphaFoldDB" id="A0A840RXU0"/>
<organism evidence="2 3">
    <name type="scientific">Glaciimonas immobilis</name>
    <dbReference type="NCBI Taxonomy" id="728004"/>
    <lineage>
        <taxon>Bacteria</taxon>
        <taxon>Pseudomonadati</taxon>
        <taxon>Pseudomonadota</taxon>
        <taxon>Betaproteobacteria</taxon>
        <taxon>Burkholderiales</taxon>
        <taxon>Oxalobacteraceae</taxon>
        <taxon>Glaciimonas</taxon>
    </lineage>
</organism>
<sequence>MPSGACSRRGRTEGLRYSHGTSKDVSLRVPRCANLSLVLPARPWLPKRKLLYLVFEHPPPTLGLRPLITGRCVAPLPPVSPYH</sequence>
<evidence type="ECO:0000256" key="1">
    <source>
        <dbReference type="SAM" id="MobiDB-lite"/>
    </source>
</evidence>
<dbReference type="Proteomes" id="UP000571084">
    <property type="component" value="Unassembled WGS sequence"/>
</dbReference>
<comment type="caution">
    <text evidence="2">The sequence shown here is derived from an EMBL/GenBank/DDBJ whole genome shotgun (WGS) entry which is preliminary data.</text>
</comment>